<dbReference type="RefSeq" id="WP_142582322.1">
    <property type="nucleotide sequence ID" value="NZ_CABFPH010000012.1"/>
</dbReference>
<dbReference type="InterPro" id="IPR003746">
    <property type="entry name" value="DUF167"/>
</dbReference>
<dbReference type="SUPFAM" id="SSF69786">
    <property type="entry name" value="YggU-like"/>
    <property type="match status" value="1"/>
</dbReference>
<evidence type="ECO:0000256" key="2">
    <source>
        <dbReference type="HAMAP-Rule" id="MF_00634"/>
    </source>
</evidence>
<dbReference type="Proteomes" id="UP000410984">
    <property type="component" value="Unassembled WGS sequence"/>
</dbReference>
<evidence type="ECO:0000256" key="1">
    <source>
        <dbReference type="ARBA" id="ARBA00010364"/>
    </source>
</evidence>
<gene>
    <name evidence="3" type="ORF">MET9862_01335</name>
</gene>
<dbReference type="EMBL" id="CABFPH010000012">
    <property type="protein sequence ID" value="VUD70762.1"/>
    <property type="molecule type" value="Genomic_DNA"/>
</dbReference>
<dbReference type="AlphaFoldDB" id="A0A509E9C6"/>
<organism evidence="3 4">
    <name type="scientific">Methylobacterium symbioticum</name>
    <dbReference type="NCBI Taxonomy" id="2584084"/>
    <lineage>
        <taxon>Bacteria</taxon>
        <taxon>Pseudomonadati</taxon>
        <taxon>Pseudomonadota</taxon>
        <taxon>Alphaproteobacteria</taxon>
        <taxon>Hyphomicrobiales</taxon>
        <taxon>Methylobacteriaceae</taxon>
        <taxon>Methylobacterium</taxon>
    </lineage>
</organism>
<name>A0A509E9C6_9HYPH</name>
<dbReference type="Gene3D" id="3.30.1200.10">
    <property type="entry name" value="YggU-like"/>
    <property type="match status" value="1"/>
</dbReference>
<proteinExistence type="inferred from homology"/>
<dbReference type="Pfam" id="PF02594">
    <property type="entry name" value="DUF167"/>
    <property type="match status" value="1"/>
</dbReference>
<dbReference type="GO" id="GO:0005737">
    <property type="term" value="C:cytoplasm"/>
    <property type="evidence" value="ECO:0007669"/>
    <property type="project" value="TreeGrafter"/>
</dbReference>
<dbReference type="OrthoDB" id="9801972at2"/>
<comment type="similarity">
    <text evidence="1 2">Belongs to the UPF0235 family.</text>
</comment>
<sequence>MAQTIAGEADRPYRIDGDGLRLAVRVTPRGGREAIAGLVADAEGRAALAIRLAAPPVDGAANAALVRFLATSLNLRKADVAILSGETARLKIVRLSGDGPALAARLDALLA</sequence>
<dbReference type="InterPro" id="IPR036591">
    <property type="entry name" value="YggU-like_sf"/>
</dbReference>
<dbReference type="NCBIfam" id="TIGR00251">
    <property type="entry name" value="DUF167 family protein"/>
    <property type="match status" value="1"/>
</dbReference>
<reference evidence="3 4" key="1">
    <citation type="submission" date="2019-06" db="EMBL/GenBank/DDBJ databases">
        <authorList>
            <person name="Rodrigo-Torres L."/>
            <person name="Arahal R. D."/>
            <person name="Lucena T."/>
        </authorList>
    </citation>
    <scope>NUCLEOTIDE SEQUENCE [LARGE SCALE GENOMIC DNA]</scope>
    <source>
        <strain evidence="3 4">SB0023/3</strain>
    </source>
</reference>
<evidence type="ECO:0000313" key="3">
    <source>
        <dbReference type="EMBL" id="VUD70762.1"/>
    </source>
</evidence>
<dbReference type="SMART" id="SM01152">
    <property type="entry name" value="DUF167"/>
    <property type="match status" value="1"/>
</dbReference>
<keyword evidence="4" id="KW-1185">Reference proteome</keyword>
<protein>
    <recommendedName>
        <fullName evidence="2">UPF0235 protein MET9862_01335</fullName>
    </recommendedName>
</protein>
<dbReference type="PANTHER" id="PTHR13420:SF7">
    <property type="entry name" value="UPF0235 PROTEIN C15ORF40"/>
    <property type="match status" value="1"/>
</dbReference>
<evidence type="ECO:0000313" key="4">
    <source>
        <dbReference type="Proteomes" id="UP000410984"/>
    </source>
</evidence>
<dbReference type="HAMAP" id="MF_00634">
    <property type="entry name" value="UPF0235"/>
    <property type="match status" value="1"/>
</dbReference>
<dbReference type="PANTHER" id="PTHR13420">
    <property type="entry name" value="UPF0235 PROTEIN C15ORF40"/>
    <property type="match status" value="1"/>
</dbReference>
<accession>A0A509E9C6</accession>